<accession>A0A645I103</accession>
<feature type="domain" description="Acyl-ACP thioesterase-like C-terminal" evidence="1">
    <location>
        <begin position="11"/>
        <end position="68"/>
    </location>
</feature>
<evidence type="ECO:0000313" key="2">
    <source>
        <dbReference type="EMBL" id="MPN44432.1"/>
    </source>
</evidence>
<dbReference type="Pfam" id="PF20791">
    <property type="entry name" value="Acyl-ACP_TE_C"/>
    <property type="match status" value="1"/>
</dbReference>
<dbReference type="InterPro" id="IPR049427">
    <property type="entry name" value="Acyl-ACP_TE_C"/>
</dbReference>
<dbReference type="AlphaFoldDB" id="A0A645I103"/>
<dbReference type="CDD" id="cd03440">
    <property type="entry name" value="hot_dog"/>
    <property type="match status" value="1"/>
</dbReference>
<name>A0A645I103_9ZZZZ</name>
<dbReference type="Gene3D" id="3.10.129.10">
    <property type="entry name" value="Hotdog Thioesterase"/>
    <property type="match status" value="1"/>
</dbReference>
<dbReference type="InterPro" id="IPR029069">
    <property type="entry name" value="HotDog_dom_sf"/>
</dbReference>
<organism evidence="2">
    <name type="scientific">bioreactor metagenome</name>
    <dbReference type="NCBI Taxonomy" id="1076179"/>
    <lineage>
        <taxon>unclassified sequences</taxon>
        <taxon>metagenomes</taxon>
        <taxon>ecological metagenomes</taxon>
    </lineage>
</organism>
<protein>
    <recommendedName>
        <fullName evidence="1">Acyl-ACP thioesterase-like C-terminal domain-containing protein</fullName>
    </recommendedName>
</protein>
<dbReference type="EMBL" id="VSSQ01103558">
    <property type="protein sequence ID" value="MPN44432.1"/>
    <property type="molecule type" value="Genomic_DNA"/>
</dbReference>
<evidence type="ECO:0000259" key="1">
    <source>
        <dbReference type="Pfam" id="PF20791"/>
    </source>
</evidence>
<reference evidence="2" key="1">
    <citation type="submission" date="2019-08" db="EMBL/GenBank/DDBJ databases">
        <authorList>
            <person name="Kucharzyk K."/>
            <person name="Murdoch R.W."/>
            <person name="Higgins S."/>
            <person name="Loffler F."/>
        </authorList>
    </citation>
    <scope>NUCLEOTIDE SEQUENCE</scope>
</reference>
<sequence length="106" mass="11693">MLDKIARAEETEEAFSCTIRRSQIDVNKHLNNAFYAAFTDDAAGSDKAKITELQLNFISAANLGDTLVCQRKISPGDDSFYVEGSRSEAPDSLFFQAEGRFSHPLA</sequence>
<proteinExistence type="predicted"/>
<dbReference type="SUPFAM" id="SSF54637">
    <property type="entry name" value="Thioesterase/thiol ester dehydrase-isomerase"/>
    <property type="match status" value="1"/>
</dbReference>
<comment type="caution">
    <text evidence="2">The sequence shown here is derived from an EMBL/GenBank/DDBJ whole genome shotgun (WGS) entry which is preliminary data.</text>
</comment>
<gene>
    <name evidence="2" type="ORF">SDC9_191997</name>
</gene>